<evidence type="ECO:0000313" key="2">
    <source>
        <dbReference type="EMBL" id="MPN42924.1"/>
    </source>
</evidence>
<dbReference type="EMBL" id="VSSQ01100983">
    <property type="protein sequence ID" value="MPN42924.1"/>
    <property type="molecule type" value="Genomic_DNA"/>
</dbReference>
<sequence>MATNPPKGDGHRNGAVRNRSQVRNPVNGNWIKRDSDTGRFMDQKMDGKPFKGVRKED</sequence>
<reference evidence="2" key="1">
    <citation type="submission" date="2019-08" db="EMBL/GenBank/DDBJ databases">
        <authorList>
            <person name="Kucharzyk K."/>
            <person name="Murdoch R.W."/>
            <person name="Higgins S."/>
            <person name="Loffler F."/>
        </authorList>
    </citation>
    <scope>NUCLEOTIDE SEQUENCE</scope>
</reference>
<accession>A0A645I3D6</accession>
<name>A0A645I3D6_9ZZZZ</name>
<organism evidence="2">
    <name type="scientific">bioreactor metagenome</name>
    <dbReference type="NCBI Taxonomy" id="1076179"/>
    <lineage>
        <taxon>unclassified sequences</taxon>
        <taxon>metagenomes</taxon>
        <taxon>ecological metagenomes</taxon>
    </lineage>
</organism>
<dbReference type="AlphaFoldDB" id="A0A645I3D6"/>
<gene>
    <name evidence="2" type="ORF">SDC9_190482</name>
</gene>
<feature type="region of interest" description="Disordered" evidence="1">
    <location>
        <begin position="1"/>
        <end position="57"/>
    </location>
</feature>
<evidence type="ECO:0000256" key="1">
    <source>
        <dbReference type="SAM" id="MobiDB-lite"/>
    </source>
</evidence>
<feature type="compositionally biased region" description="Polar residues" evidence="1">
    <location>
        <begin position="18"/>
        <end position="27"/>
    </location>
</feature>
<comment type="caution">
    <text evidence="2">The sequence shown here is derived from an EMBL/GenBank/DDBJ whole genome shotgun (WGS) entry which is preliminary data.</text>
</comment>
<feature type="compositionally biased region" description="Basic and acidic residues" evidence="1">
    <location>
        <begin position="31"/>
        <end position="57"/>
    </location>
</feature>
<protein>
    <submittedName>
        <fullName evidence="2">Uncharacterized protein</fullName>
    </submittedName>
</protein>
<proteinExistence type="predicted"/>